<dbReference type="NCBIfam" id="NF005560">
    <property type="entry name" value="PRK07233.1"/>
    <property type="match status" value="1"/>
</dbReference>
<keyword evidence="3" id="KW-1185">Reference proteome</keyword>
<gene>
    <name evidence="2" type="ORF">I7X12_00510</name>
</gene>
<dbReference type="Gene3D" id="3.90.660.20">
    <property type="entry name" value="Protoporphyrinogen oxidase, mitochondrial, domain 2"/>
    <property type="match status" value="1"/>
</dbReference>
<sequence>MIGVVGGGVAGLAAAYRLQQRGREVQVFEASDDVGGLAAVYETAGDPIEKFYHHLSASEETIVELIDDLGLGEALEWRYKTDSYYVDGVVHPMEKAWEILAYPHLSIYDKFRLAMLVKEIDVRGGVPTFDTYDDITDFEDVPIKQFLLDHTTRHVYESFWEPLLDAKFGSRKEDVSAAWLLGRVKFRGERDPIKGEQLGYLAGGFGVLLDELLAAVGEANVTTGARVTEIGTGDGATSTGTAADGGAAVAGATSTTGTDTTVESITVERDGETETHDVDAVVVAAMPNVLEDLTGYPCEIDFQGTVCSVWSMDRSLSDTYWLNIKDEAPFGVFIEHTNFVPPERYGGEHLYYTASYIQDPEEDLWGMSDDEVEDHWAEGIGDMFPHFDRESVNWVQTARNPRTAPIYERGYLDMVVPYDLGAEVAEGVYYAGMASRAQYPERSLDGGIEAGYACADLIANR</sequence>
<dbReference type="PRINTS" id="PR00419">
    <property type="entry name" value="ADXRDTASE"/>
</dbReference>
<protein>
    <submittedName>
        <fullName evidence="2">NAD(P)/FAD-dependent oxidoreductase</fullName>
    </submittedName>
</protein>
<organism evidence="2 3">
    <name type="scientific">Halosimplex litoreum</name>
    <dbReference type="NCBI Taxonomy" id="1198301"/>
    <lineage>
        <taxon>Archaea</taxon>
        <taxon>Methanobacteriati</taxon>
        <taxon>Methanobacteriota</taxon>
        <taxon>Stenosarchaea group</taxon>
        <taxon>Halobacteria</taxon>
        <taxon>Halobacteriales</taxon>
        <taxon>Haloarculaceae</taxon>
        <taxon>Halosimplex</taxon>
    </lineage>
</organism>
<evidence type="ECO:0000313" key="2">
    <source>
        <dbReference type="EMBL" id="QPV63149.1"/>
    </source>
</evidence>
<dbReference type="RefSeq" id="WP_198061942.1">
    <property type="nucleotide sequence ID" value="NZ_CP065856.1"/>
</dbReference>
<name>A0A7T3KVB5_9EURY</name>
<dbReference type="InterPro" id="IPR050464">
    <property type="entry name" value="Zeta_carotene_desat/Oxidored"/>
</dbReference>
<dbReference type="Pfam" id="PF01593">
    <property type="entry name" value="Amino_oxidase"/>
    <property type="match status" value="1"/>
</dbReference>
<dbReference type="Proteomes" id="UP000595001">
    <property type="component" value="Chromosome"/>
</dbReference>
<feature type="domain" description="Amine oxidase" evidence="1">
    <location>
        <begin position="9"/>
        <end position="458"/>
    </location>
</feature>
<dbReference type="InterPro" id="IPR002937">
    <property type="entry name" value="Amino_oxidase"/>
</dbReference>
<dbReference type="OrthoDB" id="11867at2157"/>
<dbReference type="PANTHER" id="PTHR42923:SF3">
    <property type="entry name" value="PROTOPORPHYRINOGEN OXIDASE"/>
    <property type="match status" value="1"/>
</dbReference>
<dbReference type="InterPro" id="IPR036188">
    <property type="entry name" value="FAD/NAD-bd_sf"/>
</dbReference>
<evidence type="ECO:0000313" key="3">
    <source>
        <dbReference type="Proteomes" id="UP000595001"/>
    </source>
</evidence>
<dbReference type="EMBL" id="CP065856">
    <property type="protein sequence ID" value="QPV63149.1"/>
    <property type="molecule type" value="Genomic_DNA"/>
</dbReference>
<accession>A0A7T3KVB5</accession>
<dbReference type="PANTHER" id="PTHR42923">
    <property type="entry name" value="PROTOPORPHYRINOGEN OXIDASE"/>
    <property type="match status" value="1"/>
</dbReference>
<proteinExistence type="predicted"/>
<dbReference type="GeneID" id="60586929"/>
<dbReference type="Gene3D" id="1.10.3110.10">
    <property type="entry name" value="protoporphyrinogen ix oxidase, domain 3"/>
    <property type="match status" value="1"/>
</dbReference>
<dbReference type="SUPFAM" id="SSF51905">
    <property type="entry name" value="FAD/NAD(P)-binding domain"/>
    <property type="match status" value="1"/>
</dbReference>
<evidence type="ECO:0000259" key="1">
    <source>
        <dbReference type="Pfam" id="PF01593"/>
    </source>
</evidence>
<dbReference type="GO" id="GO:0016491">
    <property type="term" value="F:oxidoreductase activity"/>
    <property type="evidence" value="ECO:0007669"/>
    <property type="project" value="InterPro"/>
</dbReference>
<reference evidence="2 3" key="1">
    <citation type="submission" date="2020-12" db="EMBL/GenBank/DDBJ databases">
        <title>Halosimplex halophilum sp. nov. and Halosimplex salinum sp. nov., two new members of the genus Halosimplex.</title>
        <authorList>
            <person name="Cui H.L."/>
        </authorList>
    </citation>
    <scope>NUCLEOTIDE SEQUENCE [LARGE SCALE GENOMIC DNA]</scope>
    <source>
        <strain evidence="2 3">YGH94</strain>
    </source>
</reference>
<dbReference type="Gene3D" id="3.50.50.60">
    <property type="entry name" value="FAD/NAD(P)-binding domain"/>
    <property type="match status" value="1"/>
</dbReference>
<dbReference type="AlphaFoldDB" id="A0A7T3KVB5"/>
<dbReference type="KEGG" id="hlt:I7X12_00510"/>